<evidence type="ECO:0000256" key="12">
    <source>
        <dbReference type="SAM" id="SignalP"/>
    </source>
</evidence>
<dbReference type="SUPFAM" id="SSF53756">
    <property type="entry name" value="UDP-Glycosyltransferase/glycogen phosphorylase"/>
    <property type="match status" value="1"/>
</dbReference>
<protein>
    <recommendedName>
        <fullName evidence="5 11">UDP-N-acetylglucosamine transferase subunit ALG14</fullName>
    </recommendedName>
    <alternativeName>
        <fullName evidence="10 11">Asparagine-linked glycosylation protein 14</fullName>
    </alternativeName>
</protein>
<dbReference type="EMBL" id="MCGN01000004">
    <property type="protein sequence ID" value="ORY97190.1"/>
    <property type="molecule type" value="Genomic_DNA"/>
</dbReference>
<dbReference type="Pfam" id="PF08660">
    <property type="entry name" value="Alg14"/>
    <property type="match status" value="1"/>
</dbReference>
<feature type="chain" id="PRO_5012846534" description="UDP-N-acetylglucosamine transferase subunit ALG14" evidence="12">
    <location>
        <begin position="21"/>
        <end position="201"/>
    </location>
</feature>
<feature type="signal peptide" evidence="12">
    <location>
        <begin position="1"/>
        <end position="20"/>
    </location>
</feature>
<evidence type="ECO:0000256" key="10">
    <source>
        <dbReference type="ARBA" id="ARBA00032062"/>
    </source>
</evidence>
<evidence type="ECO:0000256" key="6">
    <source>
        <dbReference type="ARBA" id="ARBA00022692"/>
    </source>
</evidence>
<dbReference type="OrthoDB" id="17098at2759"/>
<organism evidence="13 14">
    <name type="scientific">Syncephalastrum racemosum</name>
    <name type="common">Filamentous fungus</name>
    <dbReference type="NCBI Taxonomy" id="13706"/>
    <lineage>
        <taxon>Eukaryota</taxon>
        <taxon>Fungi</taxon>
        <taxon>Fungi incertae sedis</taxon>
        <taxon>Mucoromycota</taxon>
        <taxon>Mucoromycotina</taxon>
        <taxon>Mucoromycetes</taxon>
        <taxon>Mucorales</taxon>
        <taxon>Syncephalastraceae</taxon>
        <taxon>Syncephalastrum</taxon>
    </lineage>
</organism>
<keyword evidence="8" id="KW-1133">Transmembrane helix</keyword>
<dbReference type="GO" id="GO:0004577">
    <property type="term" value="F:N-acetylglucosaminyldiphosphodolichol N-acetylglucosaminyltransferase activity"/>
    <property type="evidence" value="ECO:0007669"/>
    <property type="project" value="EnsemblFungi"/>
</dbReference>
<dbReference type="AlphaFoldDB" id="A0A1X2HE65"/>
<dbReference type="FunCoup" id="A0A1X2HE65">
    <property type="interactions" value="146"/>
</dbReference>
<comment type="function">
    <text evidence="11">Involved in protein N-glycosylation. Essential for the second step of the dolichol-linked oligosaccharide pathway. Anchors the catalytic subunit ALG13 to the ER.</text>
</comment>
<evidence type="ECO:0000256" key="2">
    <source>
        <dbReference type="ARBA" id="ARBA00004590"/>
    </source>
</evidence>
<dbReference type="GO" id="GO:0031965">
    <property type="term" value="C:nuclear membrane"/>
    <property type="evidence" value="ECO:0007669"/>
    <property type="project" value="UniProtKB-SubCell"/>
</dbReference>
<evidence type="ECO:0000256" key="7">
    <source>
        <dbReference type="ARBA" id="ARBA00022824"/>
    </source>
</evidence>
<dbReference type="GO" id="GO:0098548">
    <property type="term" value="C:cytoplasmic side of Golgi membrane"/>
    <property type="evidence" value="ECO:0007669"/>
    <property type="project" value="EnsemblFungi"/>
</dbReference>
<keyword evidence="13" id="KW-0808">Transferase</keyword>
<evidence type="ECO:0000313" key="13">
    <source>
        <dbReference type="EMBL" id="ORY97190.1"/>
    </source>
</evidence>
<comment type="subcellular location">
    <subcellularLocation>
        <location evidence="1 11">Endoplasmic reticulum membrane</location>
        <topology evidence="1 11">Single-pass membrane protein</topology>
    </subcellularLocation>
    <subcellularLocation>
        <location evidence="2">Nucleus membrane</location>
        <topology evidence="2">Single-pass membrane protein</topology>
    </subcellularLocation>
</comment>
<keyword evidence="14" id="KW-1185">Reference proteome</keyword>
<dbReference type="GO" id="GO:0043541">
    <property type="term" value="C:UDP-N-acetylglucosamine transferase complex"/>
    <property type="evidence" value="ECO:0007669"/>
    <property type="project" value="EnsemblFungi"/>
</dbReference>
<evidence type="ECO:0000256" key="1">
    <source>
        <dbReference type="ARBA" id="ARBA00004389"/>
    </source>
</evidence>
<dbReference type="InParanoid" id="A0A1X2HE65"/>
<name>A0A1X2HE65_SYNRA</name>
<dbReference type="InterPro" id="IPR013969">
    <property type="entry name" value="Oligosacch_biosynth_Alg14"/>
</dbReference>
<comment type="similarity">
    <text evidence="3 11">Belongs to the ALG14 family.</text>
</comment>
<keyword evidence="9" id="KW-0472">Membrane</keyword>
<dbReference type="STRING" id="13706.A0A1X2HE65"/>
<gene>
    <name evidence="11" type="primary">ALG14</name>
    <name evidence="13" type="ORF">BCR43DRAFT_489390</name>
</gene>
<dbReference type="GO" id="GO:0005811">
    <property type="term" value="C:lipid droplet"/>
    <property type="evidence" value="ECO:0007669"/>
    <property type="project" value="EnsemblFungi"/>
</dbReference>
<evidence type="ECO:0000256" key="9">
    <source>
        <dbReference type="ARBA" id="ARBA00023136"/>
    </source>
</evidence>
<dbReference type="OMA" id="CRIVFIE"/>
<evidence type="ECO:0000256" key="11">
    <source>
        <dbReference type="RuleBase" id="RU362127"/>
    </source>
</evidence>
<reference evidence="13 14" key="1">
    <citation type="submission" date="2016-07" db="EMBL/GenBank/DDBJ databases">
        <title>Pervasive Adenine N6-methylation of Active Genes in Fungi.</title>
        <authorList>
            <consortium name="DOE Joint Genome Institute"/>
            <person name="Mondo S.J."/>
            <person name="Dannebaum R.O."/>
            <person name="Kuo R.C."/>
            <person name="Labutti K."/>
            <person name="Haridas S."/>
            <person name="Kuo A."/>
            <person name="Salamov A."/>
            <person name="Ahrendt S.R."/>
            <person name="Lipzen A."/>
            <person name="Sullivan W."/>
            <person name="Andreopoulos W.B."/>
            <person name="Clum A."/>
            <person name="Lindquist E."/>
            <person name="Daum C."/>
            <person name="Ramamoorthy G.K."/>
            <person name="Gryganskyi A."/>
            <person name="Culley D."/>
            <person name="Magnuson J.K."/>
            <person name="James T.Y."/>
            <person name="O'Malley M.A."/>
            <person name="Stajich J.E."/>
            <person name="Spatafora J.W."/>
            <person name="Visel A."/>
            <person name="Grigoriev I.V."/>
        </authorList>
    </citation>
    <scope>NUCLEOTIDE SEQUENCE [LARGE SCALE GENOMIC DNA]</scope>
    <source>
        <strain evidence="13 14">NRRL 2496</strain>
    </source>
</reference>
<sequence>MFLWILVVFLLTAILLRVRAILPGRRRTPSFTSRHGPCKTCIVLGSGGHTMEMLRLVQTLGEQYQPRVYIVADALSAKALQRQSEPNEVIPIARARHVGQSWSSVPFTAARALLDAIRVVWKIMPDLILCNGPGTCVPICLAAYIPRFLGIRNIQIVYIESFARIHALSLTGRLLYHFVDRLLVQWPDLQDTKAEYHGVLV</sequence>
<accession>A0A1X2HE65</accession>
<evidence type="ECO:0000256" key="4">
    <source>
        <dbReference type="ARBA" id="ARBA00011335"/>
    </source>
</evidence>
<keyword evidence="12" id="KW-0732">Signal</keyword>
<dbReference type="PANTHER" id="PTHR12154:SF4">
    <property type="entry name" value="UDP-N-ACETYLGLUCOSAMINE TRANSFERASE SUBUNIT ALG14 HOMOLOG"/>
    <property type="match status" value="1"/>
</dbReference>
<evidence type="ECO:0000256" key="8">
    <source>
        <dbReference type="ARBA" id="ARBA00022989"/>
    </source>
</evidence>
<keyword evidence="7 11" id="KW-0256">Endoplasmic reticulum</keyword>
<evidence type="ECO:0000256" key="3">
    <source>
        <dbReference type="ARBA" id="ARBA00009731"/>
    </source>
</evidence>
<dbReference type="Proteomes" id="UP000242180">
    <property type="component" value="Unassembled WGS sequence"/>
</dbReference>
<comment type="subunit">
    <text evidence="4 11">Heterodimer with ALG13 to form a functional enzyme.</text>
</comment>
<dbReference type="GO" id="GO:0043495">
    <property type="term" value="F:protein-membrane adaptor activity"/>
    <property type="evidence" value="ECO:0007669"/>
    <property type="project" value="EnsemblFungi"/>
</dbReference>
<comment type="caution">
    <text evidence="13">The sequence shown here is derived from an EMBL/GenBank/DDBJ whole genome shotgun (WGS) entry which is preliminary data.</text>
</comment>
<keyword evidence="6" id="KW-0812">Transmembrane</keyword>
<proteinExistence type="inferred from homology"/>
<evidence type="ECO:0000256" key="5">
    <source>
        <dbReference type="ARBA" id="ARBA00017467"/>
    </source>
</evidence>
<dbReference type="PANTHER" id="PTHR12154">
    <property type="entry name" value="GLYCOSYL TRANSFERASE-RELATED"/>
    <property type="match status" value="1"/>
</dbReference>
<dbReference type="GO" id="GO:0006488">
    <property type="term" value="P:dolichol-linked oligosaccharide biosynthetic process"/>
    <property type="evidence" value="ECO:0007669"/>
    <property type="project" value="EnsemblFungi"/>
</dbReference>
<dbReference type="Gene3D" id="3.40.50.2000">
    <property type="entry name" value="Glycogen Phosphorylase B"/>
    <property type="match status" value="1"/>
</dbReference>
<evidence type="ECO:0000313" key="14">
    <source>
        <dbReference type="Proteomes" id="UP000242180"/>
    </source>
</evidence>